<feature type="binding site" evidence="2">
    <location>
        <position position="38"/>
    </location>
    <ligand>
        <name>Fe cation</name>
        <dbReference type="ChEBI" id="CHEBI:24875"/>
        <label>1</label>
    </ligand>
</feature>
<feature type="binding site" evidence="2">
    <location>
        <position position="37"/>
    </location>
    <ligand>
        <name>Fe cation</name>
        <dbReference type="ChEBI" id="CHEBI:24875"/>
        <label>2</label>
    </ligand>
</feature>
<gene>
    <name evidence="3" type="ORF">ENV67_07490</name>
</gene>
<dbReference type="AlphaFoldDB" id="A0A7C4Y6P3"/>
<dbReference type="GO" id="GO:0046872">
    <property type="term" value="F:metal ion binding"/>
    <property type="evidence" value="ECO:0007669"/>
    <property type="project" value="UniProtKB-KW"/>
</dbReference>
<feature type="binding site" evidence="2">
    <location>
        <position position="65"/>
    </location>
    <ligand>
        <name>Fe cation</name>
        <dbReference type="ChEBI" id="CHEBI:24875"/>
        <label>2</label>
    </ligand>
</feature>
<sequence>MLFIGDIVGKPGRWILSKFLPVLRNELQIDFVIANGENAAGGFGITKKSANKIYRYGIDVITSGNHIFDRKQEIEEILKEKRVIIPLNYVNYFNKGIFETEINGIKLAVLNIEGVIFMPEEPKKLNPFLIIDEALNVVRDSKIIIVDFHAEATAEKIAMANYLDGKVTAVIGTHTHVMTADERIMKNGTAYITDAGMTGPFDSVIGMDVETVIRKFKGNEERLKIAKDDIRMNGVLITADIDTGKAVNIRRLEIGEDFKR</sequence>
<accession>A0A7C4Y6P3</accession>
<dbReference type="Pfam" id="PF13277">
    <property type="entry name" value="YmdB"/>
    <property type="match status" value="1"/>
</dbReference>
<keyword evidence="2" id="KW-0479">Metal-binding</keyword>
<dbReference type="InterPro" id="IPR005235">
    <property type="entry name" value="YmdB-like"/>
</dbReference>
<reference evidence="3" key="1">
    <citation type="journal article" date="2020" name="mSystems">
        <title>Genome- and Community-Level Interaction Insights into Carbon Utilization and Element Cycling Functions of Hydrothermarchaeota in Hydrothermal Sediment.</title>
        <authorList>
            <person name="Zhou Z."/>
            <person name="Liu Y."/>
            <person name="Xu W."/>
            <person name="Pan J."/>
            <person name="Luo Z.H."/>
            <person name="Li M."/>
        </authorList>
    </citation>
    <scope>NUCLEOTIDE SEQUENCE [LARGE SCALE GENOMIC DNA]</scope>
    <source>
        <strain evidence="3">SpSt-780</strain>
    </source>
</reference>
<dbReference type="NCBIfam" id="TIGR00282">
    <property type="entry name" value="TIGR00282 family metallophosphoesterase"/>
    <property type="match status" value="1"/>
</dbReference>
<feature type="binding site" evidence="2">
    <location>
        <position position="6"/>
    </location>
    <ligand>
        <name>Fe cation</name>
        <dbReference type="ChEBI" id="CHEBI:24875"/>
        <label>1</label>
    </ligand>
</feature>
<feature type="binding site" evidence="2">
    <location>
        <position position="174"/>
    </location>
    <ligand>
        <name>Fe cation</name>
        <dbReference type="ChEBI" id="CHEBI:24875"/>
        <label>2</label>
    </ligand>
</feature>
<organism evidence="3">
    <name type="scientific">candidate division WOR-3 bacterium</name>
    <dbReference type="NCBI Taxonomy" id="2052148"/>
    <lineage>
        <taxon>Bacteria</taxon>
        <taxon>Bacteria division WOR-3</taxon>
    </lineage>
</organism>
<dbReference type="PANTHER" id="PTHR36303">
    <property type="entry name" value="2',3'-CYCLIC-NUCLEOTIDE 2'-PHOSPHODIESTERASE"/>
    <property type="match status" value="1"/>
</dbReference>
<evidence type="ECO:0000313" key="3">
    <source>
        <dbReference type="EMBL" id="HGW92363.1"/>
    </source>
</evidence>
<dbReference type="EMBL" id="DTHG01000092">
    <property type="protein sequence ID" value="HGW92363.1"/>
    <property type="molecule type" value="Genomic_DNA"/>
</dbReference>
<dbReference type="PANTHER" id="PTHR36303:SF1">
    <property type="entry name" value="2',3'-CYCLIC-NUCLEOTIDE 2'-PHOSPHODIESTERASE"/>
    <property type="match status" value="1"/>
</dbReference>
<name>A0A7C4Y6P3_UNCW3</name>
<feature type="binding site" evidence="2">
    <location>
        <position position="149"/>
    </location>
    <ligand>
        <name>Fe cation</name>
        <dbReference type="ChEBI" id="CHEBI:24875"/>
        <label>2</label>
    </ligand>
</feature>
<feature type="binding site" evidence="2">
    <location>
        <position position="176"/>
    </location>
    <ligand>
        <name>Fe cation</name>
        <dbReference type="ChEBI" id="CHEBI:24875"/>
        <label>1</label>
    </ligand>
</feature>
<dbReference type="InterPro" id="IPR029052">
    <property type="entry name" value="Metallo-depent_PP-like"/>
</dbReference>
<protein>
    <submittedName>
        <fullName evidence="3">TIGR00282 family metallophosphoesterase</fullName>
    </submittedName>
</protein>
<comment type="caution">
    <text evidence="3">The sequence shown here is derived from an EMBL/GenBank/DDBJ whole genome shotgun (WGS) entry which is preliminary data.</text>
</comment>
<evidence type="ECO:0000256" key="1">
    <source>
        <dbReference type="PIRSR" id="PIRSR004789-50"/>
    </source>
</evidence>
<dbReference type="PIRSF" id="PIRSF004789">
    <property type="entry name" value="DR1281"/>
    <property type="match status" value="1"/>
</dbReference>
<feature type="binding site" evidence="2">
    <location>
        <position position="37"/>
    </location>
    <ligand>
        <name>Fe cation</name>
        <dbReference type="ChEBI" id="CHEBI:24875"/>
        <label>1</label>
    </ligand>
</feature>
<feature type="active site" description="Proton donor" evidence="1">
    <location>
        <position position="66"/>
    </location>
</feature>
<dbReference type="Gene3D" id="3.60.21.10">
    <property type="match status" value="1"/>
</dbReference>
<proteinExistence type="predicted"/>
<dbReference type="SUPFAM" id="SSF56300">
    <property type="entry name" value="Metallo-dependent phosphatases"/>
    <property type="match status" value="1"/>
</dbReference>
<dbReference type="GO" id="GO:0004113">
    <property type="term" value="F:2',3'-cyclic-nucleotide 3'-phosphodiesterase activity"/>
    <property type="evidence" value="ECO:0007669"/>
    <property type="project" value="TreeGrafter"/>
</dbReference>
<evidence type="ECO:0000256" key="2">
    <source>
        <dbReference type="PIRSR" id="PIRSR004789-51"/>
    </source>
</evidence>